<dbReference type="PANTHER" id="PTHR23088">
    <property type="entry name" value="NITRILASE-RELATED"/>
    <property type="match status" value="1"/>
</dbReference>
<evidence type="ECO:0000259" key="1">
    <source>
        <dbReference type="PROSITE" id="PS50263"/>
    </source>
</evidence>
<dbReference type="PANTHER" id="PTHR23088:SF30">
    <property type="entry name" value="OMEGA-AMIDASE NIT2"/>
    <property type="match status" value="1"/>
</dbReference>
<gene>
    <name evidence="2" type="ORF">M0813_08428</name>
</gene>
<comment type="caution">
    <text evidence="2">The sequence shown here is derived from an EMBL/GenBank/DDBJ whole genome shotgun (WGS) entry which is preliminary data.</text>
</comment>
<protein>
    <submittedName>
        <fullName evidence="2">Nitrilase-related</fullName>
    </submittedName>
</protein>
<keyword evidence="3" id="KW-1185">Reference proteome</keyword>
<proteinExistence type="predicted"/>
<evidence type="ECO:0000313" key="2">
    <source>
        <dbReference type="EMBL" id="KAJ6228929.1"/>
    </source>
</evidence>
<evidence type="ECO:0000313" key="3">
    <source>
        <dbReference type="Proteomes" id="UP001150062"/>
    </source>
</evidence>
<dbReference type="InterPro" id="IPR003010">
    <property type="entry name" value="C-N_Hydrolase"/>
</dbReference>
<name>A0ABQ8XCE3_9EUKA</name>
<accession>A0ABQ8XCE3</accession>
<feature type="domain" description="CN hydrolase" evidence="1">
    <location>
        <begin position="30"/>
        <end position="279"/>
    </location>
</feature>
<dbReference type="SUPFAM" id="SSF56317">
    <property type="entry name" value="Carbon-nitrogen hydrolase"/>
    <property type="match status" value="1"/>
</dbReference>
<dbReference type="InterPro" id="IPR036526">
    <property type="entry name" value="C-N_Hydrolase_sf"/>
</dbReference>
<dbReference type="EMBL" id="JAOAOG010000325">
    <property type="protein sequence ID" value="KAJ6228929.1"/>
    <property type="molecule type" value="Genomic_DNA"/>
</dbReference>
<dbReference type="Gene3D" id="3.60.110.10">
    <property type="entry name" value="Carbon-nitrogen hydrolase"/>
    <property type="match status" value="1"/>
</dbReference>
<dbReference type="Proteomes" id="UP001150062">
    <property type="component" value="Unassembled WGS sequence"/>
</dbReference>
<reference evidence="2" key="1">
    <citation type="submission" date="2022-08" db="EMBL/GenBank/DDBJ databases">
        <title>Novel sulfate-reducing endosymbionts in the free-living metamonad Anaeramoeba.</title>
        <authorList>
            <person name="Jerlstrom-Hultqvist J."/>
            <person name="Cepicka I."/>
            <person name="Gallot-Lavallee L."/>
            <person name="Salas-Leiva D."/>
            <person name="Curtis B.A."/>
            <person name="Zahonova K."/>
            <person name="Pipaliya S."/>
            <person name="Dacks J."/>
            <person name="Roger A.J."/>
        </authorList>
    </citation>
    <scope>NUCLEOTIDE SEQUENCE</scope>
    <source>
        <strain evidence="2">Schooner1</strain>
    </source>
</reference>
<sequence length="315" mass="35584">MNNLASFSFSKKGIQTMKRFLGGDQVGRYLKIGVIQNKVTKSYEDTFSNALKLVDQAGSQGAKLIVLGESFLHPYDMDILKRNRTSISESAACHEFSRLAKKHQATIVGGTIPEKIPDDPKHIYNTSVVFSPHGTILGKYRKIHMFDVEVQGQVTYKESDHVRSGQELGVFGTTFGNLGVIICHDLRFAELSLLYRQLNCNILVVPACFSMFTGQRQWSQLLAARALDLQSWVIGVSAARDKEDVSFVRWAKSEIVDPWGRQYSKLGINQDMSIVTIDLEQVEIARNQIPIHQQKRGDLYKLIKLASSKYTKKYY</sequence>
<organism evidence="2 3">
    <name type="scientific">Anaeramoeba flamelloides</name>
    <dbReference type="NCBI Taxonomy" id="1746091"/>
    <lineage>
        <taxon>Eukaryota</taxon>
        <taxon>Metamonada</taxon>
        <taxon>Anaeramoebidae</taxon>
        <taxon>Anaeramoeba</taxon>
    </lineage>
</organism>
<dbReference type="PROSITE" id="PS50263">
    <property type="entry name" value="CN_HYDROLASE"/>
    <property type="match status" value="1"/>
</dbReference>
<dbReference type="Pfam" id="PF00795">
    <property type="entry name" value="CN_hydrolase"/>
    <property type="match status" value="1"/>
</dbReference>